<evidence type="ECO:0000256" key="2">
    <source>
        <dbReference type="ARBA" id="ARBA00022458"/>
    </source>
</evidence>
<evidence type="ECO:0000256" key="3">
    <source>
        <dbReference type="ARBA" id="ARBA00023015"/>
    </source>
</evidence>
<dbReference type="InterPro" id="IPR036390">
    <property type="entry name" value="WH_DNA-bd_sf"/>
</dbReference>
<evidence type="ECO:0000256" key="1">
    <source>
        <dbReference type="ARBA" id="ARBA00009437"/>
    </source>
</evidence>
<dbReference type="GO" id="GO:0003700">
    <property type="term" value="F:DNA-binding transcription factor activity"/>
    <property type="evidence" value="ECO:0007669"/>
    <property type="project" value="InterPro"/>
</dbReference>
<keyword evidence="7" id="KW-0614">Plasmid</keyword>
<dbReference type="HOGENOM" id="CLU_039613_39_0_5"/>
<feature type="domain" description="HTH lysR-type" evidence="6">
    <location>
        <begin position="32"/>
        <end position="89"/>
    </location>
</feature>
<evidence type="ECO:0000313" key="8">
    <source>
        <dbReference type="Proteomes" id="UP000009045"/>
    </source>
</evidence>
<dbReference type="KEGG" id="smx:SM11_pC0360"/>
<dbReference type="Proteomes" id="UP000009045">
    <property type="component" value="Plasmid pSmeSM11c"/>
</dbReference>
<dbReference type="InterPro" id="IPR000847">
    <property type="entry name" value="LysR_HTH_N"/>
</dbReference>
<keyword evidence="2" id="KW-0536">Nodulation</keyword>
<accession>F7XCM3</accession>
<dbReference type="PRINTS" id="PR00039">
    <property type="entry name" value="HTHLYSR"/>
</dbReference>
<dbReference type="Gene3D" id="3.40.190.10">
    <property type="entry name" value="Periplasmic binding protein-like II"/>
    <property type="match status" value="2"/>
</dbReference>
<evidence type="ECO:0000256" key="4">
    <source>
        <dbReference type="ARBA" id="ARBA00023125"/>
    </source>
</evidence>
<evidence type="ECO:0000256" key="5">
    <source>
        <dbReference type="ARBA" id="ARBA00023163"/>
    </source>
</evidence>
<dbReference type="PROSITE" id="PS50931">
    <property type="entry name" value="HTH_LYSR"/>
    <property type="match status" value="1"/>
</dbReference>
<name>F7XCM3_SINMM</name>
<evidence type="ECO:0000313" key="7">
    <source>
        <dbReference type="EMBL" id="AEH81433.1"/>
    </source>
</evidence>
<dbReference type="PANTHER" id="PTHR30118">
    <property type="entry name" value="HTH-TYPE TRANSCRIPTIONAL REGULATOR LEUO-RELATED"/>
    <property type="match status" value="1"/>
</dbReference>
<dbReference type="SUPFAM" id="SSF53850">
    <property type="entry name" value="Periplasmic binding protein-like II"/>
    <property type="match status" value="1"/>
</dbReference>
<dbReference type="PATRIC" id="fig|707241.3.peg.4339"/>
<keyword evidence="4" id="KW-0238">DNA-binding</keyword>
<gene>
    <name evidence="7" type="ordered locus">SM11_pC0360</name>
</gene>
<evidence type="ECO:0000259" key="6">
    <source>
        <dbReference type="PROSITE" id="PS50931"/>
    </source>
</evidence>
<protein>
    <submittedName>
        <fullName evidence="7">Transcriptional regulator, LysR family</fullName>
    </submittedName>
</protein>
<dbReference type="GO" id="GO:0003677">
    <property type="term" value="F:DNA binding"/>
    <property type="evidence" value="ECO:0007669"/>
    <property type="project" value="UniProtKB-KW"/>
</dbReference>
<dbReference type="InterPro" id="IPR036388">
    <property type="entry name" value="WH-like_DNA-bd_sf"/>
</dbReference>
<proteinExistence type="inferred from homology"/>
<geneLocation type="plasmid" evidence="7 8">
    <name>pSmeSM11c</name>
</geneLocation>
<reference evidence="7 8" key="1">
    <citation type="journal article" date="2011" name="J. Biotechnol.">
        <title>The complete genome sequence of the dominant Sinorhizobium meliloti field isolate SM11 extends the S. meliloti pan-genome.</title>
        <authorList>
            <person name="Schneiker-Bekel S."/>
            <person name="Wibberg D."/>
            <person name="Bekel T."/>
            <person name="Blom J."/>
            <person name="Linke B."/>
            <person name="Neuweger H."/>
            <person name="Stiens M."/>
            <person name="Vorholter F.J."/>
            <person name="Weidner S."/>
            <person name="Goesmann A."/>
            <person name="Puhler A."/>
            <person name="Schluter A."/>
        </authorList>
    </citation>
    <scope>NUCLEOTIDE SEQUENCE [LARGE SCALE GENOMIC DNA]</scope>
    <source>
        <strain evidence="7 8">SM11</strain>
        <plasmid evidence="8">pSmeSM11c</plasmid>
    </source>
</reference>
<dbReference type="EMBL" id="CP001831">
    <property type="protein sequence ID" value="AEH81433.1"/>
    <property type="molecule type" value="Genomic_DNA"/>
</dbReference>
<sequence length="337" mass="36731">MQVPPHQLRMSRSAIKSISIMQVIDHFNLRSFDLNLLVAFDAMMEEMSVTRAAQRLKIQQPAMSHNISTLRTLFQDELFIRVGQVMKPTARALNLSGPVRQALRQAQAAVLMADVFDPATEQRTFRLGLSSEVELLLLPDLTARLRDIAPGIRILARGGDAAEVDAMLDAGVIDLSVGCSYLPDSRHHCEPLYQSSVLCCFNPQLLEISNPVSLDAYMAAQHAVISQTDSLHGCVKDALEHAGAELEVVAAAPDFMSILATARSSAVIATVSSRIAARYGPLLGLQVSPVPLALSFPPVAMVWPLHMDSDLGCAWLRQQIREAMLRTTETNVADIAA</sequence>
<dbReference type="InterPro" id="IPR005119">
    <property type="entry name" value="LysR_subst-bd"/>
</dbReference>
<dbReference type="Gene3D" id="1.10.10.10">
    <property type="entry name" value="Winged helix-like DNA-binding domain superfamily/Winged helix DNA-binding domain"/>
    <property type="match status" value="1"/>
</dbReference>
<dbReference type="Pfam" id="PF03466">
    <property type="entry name" value="LysR_substrate"/>
    <property type="match status" value="1"/>
</dbReference>
<keyword evidence="5" id="KW-0804">Transcription</keyword>
<dbReference type="CDD" id="cd08464">
    <property type="entry name" value="PBP2_DntR_like_2"/>
    <property type="match status" value="1"/>
</dbReference>
<keyword evidence="3" id="KW-0805">Transcription regulation</keyword>
<comment type="similarity">
    <text evidence="1">Belongs to the LysR transcriptional regulatory family.</text>
</comment>
<dbReference type="Pfam" id="PF00126">
    <property type="entry name" value="HTH_1"/>
    <property type="match status" value="1"/>
</dbReference>
<dbReference type="InterPro" id="IPR050389">
    <property type="entry name" value="LysR-type_TF"/>
</dbReference>
<organism evidence="7 8">
    <name type="scientific">Sinorhizobium meliloti (strain SM11)</name>
    <dbReference type="NCBI Taxonomy" id="707241"/>
    <lineage>
        <taxon>Bacteria</taxon>
        <taxon>Pseudomonadati</taxon>
        <taxon>Pseudomonadota</taxon>
        <taxon>Alphaproteobacteria</taxon>
        <taxon>Hyphomicrobiales</taxon>
        <taxon>Rhizobiaceae</taxon>
        <taxon>Sinorhizobium/Ensifer group</taxon>
        <taxon>Sinorhizobium</taxon>
    </lineage>
</organism>
<dbReference type="SUPFAM" id="SSF46785">
    <property type="entry name" value="Winged helix' DNA-binding domain"/>
    <property type="match status" value="1"/>
</dbReference>
<dbReference type="PANTHER" id="PTHR30118:SF15">
    <property type="entry name" value="TRANSCRIPTIONAL REGULATORY PROTEIN"/>
    <property type="match status" value="1"/>
</dbReference>
<dbReference type="AlphaFoldDB" id="F7XCM3"/>